<reference evidence="4" key="1">
    <citation type="journal article" date="2014" name="Environ. Microbiol.">
        <title>Comparative genomics of the marine bacterial genus Glaciecola reveals the high degree of genomic diversity and genomic characteristic for cold adaptation.</title>
        <authorList>
            <person name="Qin Q.L."/>
            <person name="Xie B.B."/>
            <person name="Yu Y."/>
            <person name="Shu Y.L."/>
            <person name="Rong J.C."/>
            <person name="Zhang Y.J."/>
            <person name="Zhao D.L."/>
            <person name="Chen X.L."/>
            <person name="Zhang X.Y."/>
            <person name="Chen B."/>
            <person name="Zhou B.C."/>
            <person name="Zhang Y.Z."/>
        </authorList>
    </citation>
    <scope>NUCLEOTIDE SEQUENCE [LARGE SCALE GENOMIC DNA]</scope>
    <source>
        <strain evidence="4">ACAM 615</strain>
    </source>
</reference>
<keyword evidence="4" id="KW-1185">Reference proteome</keyword>
<evidence type="ECO:0000313" key="4">
    <source>
        <dbReference type="Proteomes" id="UP000006251"/>
    </source>
</evidence>
<comment type="caution">
    <text evidence="3">The sequence shown here is derived from an EMBL/GenBank/DDBJ whole genome shotgun (WGS) entry which is preliminary data.</text>
</comment>
<dbReference type="STRING" id="1121922.GCA_000428905_02027"/>
<sequence>MTNNTEQALKELESRLANTQDDVRSTQAAKRHAKGFNTARENVEKLCSGNLFREYGQLAVAAQRQRRDYEELQTETAADGVITGISPINNGFITLGNKAKVSSHDTVIIVNDYSVLAGTQGYFHHLKLDRMIEIALKKQLPIIMLTEGGGGRPGDTDISTINSGLQCTTFGRWAGLIGKVPRIAVNNGYCFAGNAALFGAADITIATTSSFIGMAGPAMIEGGGLGKFSPTDIGPIDMQAKNGVVDIVAENENHAIEIAKNCLSFFQGHHANWSAPEDDALDDVLPDDRRFVYDMHKVISGIVDKDSFIEIAKQYGTAIIQGFARIEGKPIGVIASNCKVLGGAIDVDAAKKLNRFMKLCDQFAIPILSLCDTPGFMVGPEHEKNGAVRYLSELFATGANLSIDFVAVAIRKCYGLGAQAMLSGSISSPSYMLSWPTGEFGAMGLEGAIKLGFKKELEKQTEPAMRQALFDKLLAQQYQKGKALEVATVLEIDAVIEPRDTRKIVLAALN</sequence>
<dbReference type="InterPro" id="IPR011763">
    <property type="entry name" value="COA_CT_C"/>
</dbReference>
<dbReference type="Gene3D" id="3.90.226.10">
    <property type="entry name" value="2-enoyl-CoA Hydratase, Chain A, domain 1"/>
    <property type="match status" value="2"/>
</dbReference>
<dbReference type="PANTHER" id="PTHR43842:SF2">
    <property type="entry name" value="PROPIONYL-COA CARBOXYLASE BETA CHAIN, MITOCHONDRIAL"/>
    <property type="match status" value="1"/>
</dbReference>
<gene>
    <name evidence="3" type="ORF">GPAL_1857</name>
</gene>
<accession>K6Y7G8</accession>
<dbReference type="Proteomes" id="UP000006251">
    <property type="component" value="Unassembled WGS sequence"/>
</dbReference>
<organism evidence="3 4">
    <name type="scientific">Brumicola pallidula DSM 14239 = ACAM 615</name>
    <dbReference type="NCBI Taxonomy" id="1121922"/>
    <lineage>
        <taxon>Bacteria</taxon>
        <taxon>Pseudomonadati</taxon>
        <taxon>Pseudomonadota</taxon>
        <taxon>Gammaproteobacteria</taxon>
        <taxon>Alteromonadales</taxon>
        <taxon>Alteromonadaceae</taxon>
        <taxon>Brumicola</taxon>
    </lineage>
</organism>
<dbReference type="EMBL" id="BAEQ01000028">
    <property type="protein sequence ID" value="GAC28719.1"/>
    <property type="molecule type" value="Genomic_DNA"/>
</dbReference>
<dbReference type="GO" id="GO:0004658">
    <property type="term" value="F:propionyl-CoA carboxylase activity"/>
    <property type="evidence" value="ECO:0007669"/>
    <property type="project" value="TreeGrafter"/>
</dbReference>
<dbReference type="AlphaFoldDB" id="K6Y7G8"/>
<dbReference type="PANTHER" id="PTHR43842">
    <property type="entry name" value="PROPIONYL-COA CARBOXYLASE BETA CHAIN"/>
    <property type="match status" value="1"/>
</dbReference>
<dbReference type="InterPro" id="IPR034733">
    <property type="entry name" value="AcCoA_carboxyl_beta"/>
</dbReference>
<dbReference type="Pfam" id="PF01039">
    <property type="entry name" value="Carboxyl_trans"/>
    <property type="match status" value="1"/>
</dbReference>
<dbReference type="InterPro" id="IPR029045">
    <property type="entry name" value="ClpP/crotonase-like_dom_sf"/>
</dbReference>
<dbReference type="InterPro" id="IPR051047">
    <property type="entry name" value="AccD/PCCB"/>
</dbReference>
<dbReference type="PROSITE" id="PS50989">
    <property type="entry name" value="COA_CT_CTER"/>
    <property type="match status" value="1"/>
</dbReference>
<dbReference type="OrthoDB" id="9803706at2"/>
<keyword evidence="1" id="KW-0175">Coiled coil</keyword>
<evidence type="ECO:0000256" key="1">
    <source>
        <dbReference type="SAM" id="Coils"/>
    </source>
</evidence>
<protein>
    <recommendedName>
        <fullName evidence="2">CoA carboxyltransferase C-terminal domain-containing protein</fullName>
    </recommendedName>
</protein>
<feature type="coiled-coil region" evidence="1">
    <location>
        <begin position="2"/>
        <end position="29"/>
    </location>
</feature>
<dbReference type="SUPFAM" id="SSF52096">
    <property type="entry name" value="ClpP/crotonase"/>
    <property type="match status" value="2"/>
</dbReference>
<dbReference type="RefSeq" id="WP_006011059.1">
    <property type="nucleotide sequence ID" value="NZ_BAEQ01000028.1"/>
</dbReference>
<evidence type="ECO:0000259" key="2">
    <source>
        <dbReference type="PROSITE" id="PS50989"/>
    </source>
</evidence>
<feature type="domain" description="CoA carboxyltransferase C-terminal" evidence="2">
    <location>
        <begin position="276"/>
        <end position="510"/>
    </location>
</feature>
<proteinExistence type="predicted"/>
<name>K6Y7G8_9ALTE</name>
<evidence type="ECO:0000313" key="3">
    <source>
        <dbReference type="EMBL" id="GAC28719.1"/>
    </source>
</evidence>